<evidence type="ECO:0000313" key="10">
    <source>
        <dbReference type="EMBL" id="KAF5344117.1"/>
    </source>
</evidence>
<dbReference type="Pfam" id="PF10156">
    <property type="entry name" value="Med17"/>
    <property type="match status" value="1"/>
</dbReference>
<organism evidence="10 11">
    <name type="scientific">Tetrapyrgos nigripes</name>
    <dbReference type="NCBI Taxonomy" id="182062"/>
    <lineage>
        <taxon>Eukaryota</taxon>
        <taxon>Fungi</taxon>
        <taxon>Dikarya</taxon>
        <taxon>Basidiomycota</taxon>
        <taxon>Agaricomycotina</taxon>
        <taxon>Agaricomycetes</taxon>
        <taxon>Agaricomycetidae</taxon>
        <taxon>Agaricales</taxon>
        <taxon>Marasmiineae</taxon>
        <taxon>Marasmiaceae</taxon>
        <taxon>Tetrapyrgos</taxon>
    </lineage>
</organism>
<name>A0A8H5CLQ4_9AGAR</name>
<comment type="subcellular location">
    <subcellularLocation>
        <location evidence="1 8">Nucleus</location>
    </subcellularLocation>
</comment>
<evidence type="ECO:0000313" key="11">
    <source>
        <dbReference type="Proteomes" id="UP000559256"/>
    </source>
</evidence>
<dbReference type="GO" id="GO:0006357">
    <property type="term" value="P:regulation of transcription by RNA polymerase II"/>
    <property type="evidence" value="ECO:0007669"/>
    <property type="project" value="InterPro"/>
</dbReference>
<feature type="region of interest" description="Disordered" evidence="9">
    <location>
        <begin position="70"/>
        <end position="97"/>
    </location>
</feature>
<dbReference type="Proteomes" id="UP000559256">
    <property type="component" value="Unassembled WGS sequence"/>
</dbReference>
<dbReference type="EMBL" id="JAACJM010000129">
    <property type="protein sequence ID" value="KAF5344117.1"/>
    <property type="molecule type" value="Genomic_DNA"/>
</dbReference>
<evidence type="ECO:0000256" key="6">
    <source>
        <dbReference type="ARBA" id="ARBA00023242"/>
    </source>
</evidence>
<keyword evidence="4 8" id="KW-0805">Transcription regulation</keyword>
<evidence type="ECO:0000256" key="9">
    <source>
        <dbReference type="SAM" id="MobiDB-lite"/>
    </source>
</evidence>
<proteinExistence type="inferred from homology"/>
<comment type="caution">
    <text evidence="10">The sequence shown here is derived from an EMBL/GenBank/DDBJ whole genome shotgun (WGS) entry which is preliminary data.</text>
</comment>
<dbReference type="InterPro" id="IPR019313">
    <property type="entry name" value="Mediator_Med17"/>
</dbReference>
<sequence length="639" mass="70766">MDTKLSLERPYKNDEGLPIPVLQDITQQGDLVYESKVTQSQALSENLRRLFSERGTDFFERNKDGFLEKHVLTSQKSQDEENSDSGSETSDDDDQLTVKPMTTEELFKMKTEVLPSLYIALGEMQHASLLLSTILSTSPAAGPSQIPIHPTEPQEAPPSTLATTTVSKPPQIVSVQAFNAQLAIGGKDEALRKAAGLFKNATERMEKGRIRNERYWVDALKIRRANWSLVPAPLPFGSAIGRGADKTAKDFVISYGLEESPANFRRNAIAHMTYGDGSAGNLVFPHRLSTRLRVSLTKIDADGTRTLVHSSGDAQVDDGKSLDEILKSAKREIIEQEIFAVVAQEAGTFPTASSRVSERLIVIEAAQGTELKFELLDADFVSASSSDETKALHQAKCDLIYHYLFALLLRKHSYQKSQRHRLAPQPRNAPQSSPTVLRPIIDLIQYEVFCERIKSQLDAVTTSLSAAGIKSILRFKPVGEAGKELITIPIDESDRGIGGESLLRIDNRHTVRLTMLSPSSLTAHLPQARIAISSIPQLEELLADEAERFFLERICELGRELCDSSGGIWFVDLNRCVGRWEGCVLNFRIVYGENFSIKCSASRLSRKNPKQPVIDTYEASALPIFSWIRGVISTALAEQ</sequence>
<evidence type="ECO:0000256" key="4">
    <source>
        <dbReference type="ARBA" id="ARBA00023015"/>
    </source>
</evidence>
<feature type="region of interest" description="Disordered" evidence="9">
    <location>
        <begin position="140"/>
        <end position="164"/>
    </location>
</feature>
<comment type="similarity">
    <text evidence="2 8">Belongs to the Mediator complex subunit 17 family.</text>
</comment>
<evidence type="ECO:0000256" key="5">
    <source>
        <dbReference type="ARBA" id="ARBA00023163"/>
    </source>
</evidence>
<protein>
    <recommendedName>
        <fullName evidence="3 8">Mediator of RNA polymerase II transcription subunit 17</fullName>
    </recommendedName>
    <alternativeName>
        <fullName evidence="7 8">Mediator complex subunit 17</fullName>
    </alternativeName>
</protein>
<dbReference type="PANTHER" id="PTHR13114">
    <property type="entry name" value="MEDIATOR OF RNA POLYMERASE II TRANSCRIPTION SUBUNIT 17"/>
    <property type="match status" value="1"/>
</dbReference>
<evidence type="ECO:0000256" key="3">
    <source>
        <dbReference type="ARBA" id="ARBA00019610"/>
    </source>
</evidence>
<gene>
    <name evidence="8" type="primary">MED17</name>
    <name evidence="10" type="ORF">D9758_008900</name>
</gene>
<reference evidence="10 11" key="1">
    <citation type="journal article" date="2020" name="ISME J.">
        <title>Uncovering the hidden diversity of litter-decomposition mechanisms in mushroom-forming fungi.</title>
        <authorList>
            <person name="Floudas D."/>
            <person name="Bentzer J."/>
            <person name="Ahren D."/>
            <person name="Johansson T."/>
            <person name="Persson P."/>
            <person name="Tunlid A."/>
        </authorList>
    </citation>
    <scope>NUCLEOTIDE SEQUENCE [LARGE SCALE GENOMIC DNA]</scope>
    <source>
        <strain evidence="10 11">CBS 291.85</strain>
    </source>
</reference>
<comment type="function">
    <text evidence="8">Component of the Mediator complex, a coactivator involved in the regulated transcription of nearly all RNA polymerase II-dependent genes. Mediator functions as a bridge to convey information from gene-specific regulatory proteins to the basal RNA polymerase II transcription machinery. Mediator is recruited to promoters by direct interactions with regulatory proteins and serves as a scaffold for the assembly of a functional preinitiation complex with RNA polymerase II and the general transcription factors.</text>
</comment>
<dbReference type="AlphaFoldDB" id="A0A8H5CLQ4"/>
<dbReference type="GO" id="GO:0070847">
    <property type="term" value="C:core mediator complex"/>
    <property type="evidence" value="ECO:0007669"/>
    <property type="project" value="TreeGrafter"/>
</dbReference>
<evidence type="ECO:0000256" key="8">
    <source>
        <dbReference type="RuleBase" id="RU364140"/>
    </source>
</evidence>
<keyword evidence="11" id="KW-1185">Reference proteome</keyword>
<comment type="subunit">
    <text evidence="8">Component of the Mediator complex.</text>
</comment>
<dbReference type="PANTHER" id="PTHR13114:SF7">
    <property type="entry name" value="MEDIATOR OF RNA POLYMERASE II TRANSCRIPTION SUBUNIT 17"/>
    <property type="match status" value="1"/>
</dbReference>
<dbReference type="OrthoDB" id="10251234at2759"/>
<keyword evidence="8" id="KW-0010">Activator</keyword>
<evidence type="ECO:0000256" key="2">
    <source>
        <dbReference type="ARBA" id="ARBA00005635"/>
    </source>
</evidence>
<dbReference type="GO" id="GO:0016592">
    <property type="term" value="C:mediator complex"/>
    <property type="evidence" value="ECO:0007669"/>
    <property type="project" value="InterPro"/>
</dbReference>
<dbReference type="GO" id="GO:0003712">
    <property type="term" value="F:transcription coregulator activity"/>
    <property type="evidence" value="ECO:0007669"/>
    <property type="project" value="InterPro"/>
</dbReference>
<evidence type="ECO:0000256" key="1">
    <source>
        <dbReference type="ARBA" id="ARBA00004123"/>
    </source>
</evidence>
<accession>A0A8H5CLQ4</accession>
<evidence type="ECO:0000256" key="7">
    <source>
        <dbReference type="ARBA" id="ARBA00032014"/>
    </source>
</evidence>
<keyword evidence="6 8" id="KW-0539">Nucleus</keyword>
<keyword evidence="5 8" id="KW-0804">Transcription</keyword>